<keyword evidence="1" id="KW-0472">Membrane</keyword>
<feature type="transmembrane region" description="Helical" evidence="1">
    <location>
        <begin position="96"/>
        <end position="115"/>
    </location>
</feature>
<reference evidence="2" key="1">
    <citation type="submission" date="2018-06" db="EMBL/GenBank/DDBJ databases">
        <authorList>
            <person name="Zhirakovskaya E."/>
        </authorList>
    </citation>
    <scope>NUCLEOTIDE SEQUENCE</scope>
</reference>
<keyword evidence="1" id="KW-0812">Transmembrane</keyword>
<feature type="transmembrane region" description="Helical" evidence="1">
    <location>
        <begin position="121"/>
        <end position="141"/>
    </location>
</feature>
<protein>
    <submittedName>
        <fullName evidence="2">Uncharacterized protein</fullName>
    </submittedName>
</protein>
<dbReference type="AlphaFoldDB" id="A0A3B0WRN2"/>
<accession>A0A3B0WRN2</accession>
<dbReference type="InterPro" id="IPR011990">
    <property type="entry name" value="TPR-like_helical_dom_sf"/>
</dbReference>
<name>A0A3B0WRN2_9ZZZZ</name>
<feature type="transmembrane region" description="Helical" evidence="1">
    <location>
        <begin position="33"/>
        <end position="64"/>
    </location>
</feature>
<evidence type="ECO:0000256" key="1">
    <source>
        <dbReference type="SAM" id="Phobius"/>
    </source>
</evidence>
<evidence type="ECO:0000313" key="2">
    <source>
        <dbReference type="EMBL" id="VAW46936.1"/>
    </source>
</evidence>
<organism evidence="2">
    <name type="scientific">hydrothermal vent metagenome</name>
    <dbReference type="NCBI Taxonomy" id="652676"/>
    <lineage>
        <taxon>unclassified sequences</taxon>
        <taxon>metagenomes</taxon>
        <taxon>ecological metagenomes</taxon>
    </lineage>
</organism>
<feature type="transmembrane region" description="Helical" evidence="1">
    <location>
        <begin position="202"/>
        <end position="220"/>
    </location>
</feature>
<dbReference type="Gene3D" id="1.25.40.10">
    <property type="entry name" value="Tetratricopeptide repeat domain"/>
    <property type="match status" value="1"/>
</dbReference>
<proteinExistence type="predicted"/>
<gene>
    <name evidence="2" type="ORF">MNBD_GAMMA02-1219</name>
</gene>
<sequence>MSNKKYNVDFSDNPPPFWRQFGFFFGYLKQEKLYYQITLLAFANILLLIPSIIIAILVGAMLFLASYKLAFEVLHTVSSGRLIYADSGSYEIDDKIGFKAIVMAVLQLLIYLFIYRYDPPVGLALLIFTTVATPAYLMMLSKTQDIWSSLNPISLMTVMTRIGFEYGVLLVFFLLCAAFNLVFRYYTADLMPGIISDVVSAWVLYFLLVFTFLVIGYVMYRHADELGHDTVDTEVAEAQPVIQTDPIKERIKLLIAEQKPQEAIAIIKDLQQSEPRTDLSGYLSEAENLLLLENRRRPVDQLQKLVDEKQFKKAIAMMQSYIADGHFIKPQQASTLSQLIRYAFDNNQSKTVLQLCQRFDQHYPQEHQQIVDNFFLVAKIQYQYKKIDQAEKLLTSLLNKYGNSANTEAVNSYLIGIQKLRDE</sequence>
<dbReference type="EMBL" id="UOFA01000312">
    <property type="protein sequence ID" value="VAW46936.1"/>
    <property type="molecule type" value="Genomic_DNA"/>
</dbReference>
<feature type="transmembrane region" description="Helical" evidence="1">
    <location>
        <begin position="162"/>
        <end position="182"/>
    </location>
</feature>
<keyword evidence="1" id="KW-1133">Transmembrane helix</keyword>